<organism evidence="2 3">
    <name type="scientific">Neocallimastix californiae</name>
    <dbReference type="NCBI Taxonomy" id="1754190"/>
    <lineage>
        <taxon>Eukaryota</taxon>
        <taxon>Fungi</taxon>
        <taxon>Fungi incertae sedis</taxon>
        <taxon>Chytridiomycota</taxon>
        <taxon>Chytridiomycota incertae sedis</taxon>
        <taxon>Neocallimastigomycetes</taxon>
        <taxon>Neocallimastigales</taxon>
        <taxon>Neocallimastigaceae</taxon>
        <taxon>Neocallimastix</taxon>
    </lineage>
</organism>
<protein>
    <recommendedName>
        <fullName evidence="4">Coth-domain-containing protein</fullName>
    </recommendedName>
</protein>
<evidence type="ECO:0000313" key="2">
    <source>
        <dbReference type="EMBL" id="ORY78285.1"/>
    </source>
</evidence>
<accession>A0A1Y2F5T0</accession>
<feature type="compositionally biased region" description="Low complexity" evidence="1">
    <location>
        <begin position="373"/>
        <end position="396"/>
    </location>
</feature>
<feature type="region of interest" description="Disordered" evidence="1">
    <location>
        <begin position="366"/>
        <end position="407"/>
    </location>
</feature>
<sequence length="431" mass="50373">LRSDLTEPTFLRSKLNSDIHKKMGLTSILANYATLYINDEYMGLFVLTDAYKLPWIEQVYGEKDSIHLYKCLDAQLDIYSDDYCENENDDIGDPTEMSDELLSFFETIMNAKSAEDIEDIFEVDHFIKEMAIEYLLGAWDHLQLGHNFYLYKQPNGKWIYLTYDHDHSFGINLDRMFLGIIYVDLPERFERINLDYPNYSFSDWTQSGHLIDILILKDPTRFNQAIKEIVETVFNPSTLFPHIDELKKFIRPYAQKDYTPNEEGKYPGRINTLGINPYTFEHWEANSEFTSVITLQYNAYGIKYWILAKYRNVCKTYDLECDPVYLDENFKYDVDENIEFKGYDLSSYDLSRLYEQYHRMENSLEPTSTIIGPTPTAEPTSSEPTSTITGPTPTVEPTSYEINSEYDVGYDVEVETEVDSEFDSETETETL</sequence>
<reference evidence="2 3" key="1">
    <citation type="submission" date="2016-08" db="EMBL/GenBank/DDBJ databases">
        <title>A Parts List for Fungal Cellulosomes Revealed by Comparative Genomics.</title>
        <authorList>
            <consortium name="DOE Joint Genome Institute"/>
            <person name="Haitjema C.H."/>
            <person name="Gilmore S.P."/>
            <person name="Henske J.K."/>
            <person name="Solomon K.V."/>
            <person name="De Groot R."/>
            <person name="Kuo A."/>
            <person name="Mondo S.J."/>
            <person name="Salamov A.A."/>
            <person name="Labutti K."/>
            <person name="Zhao Z."/>
            <person name="Chiniquy J."/>
            <person name="Barry K."/>
            <person name="Brewer H.M."/>
            <person name="Purvine S.O."/>
            <person name="Wright A.T."/>
            <person name="Boxma B."/>
            <person name="Van Alen T."/>
            <person name="Hackstein J.H."/>
            <person name="Baker S.E."/>
            <person name="Grigoriev I.V."/>
            <person name="O'Malley M.A."/>
        </authorList>
    </citation>
    <scope>NUCLEOTIDE SEQUENCE [LARGE SCALE GENOMIC DNA]</scope>
    <source>
        <strain evidence="2 3">G1</strain>
    </source>
</reference>
<evidence type="ECO:0000256" key="1">
    <source>
        <dbReference type="SAM" id="MobiDB-lite"/>
    </source>
</evidence>
<evidence type="ECO:0000313" key="3">
    <source>
        <dbReference type="Proteomes" id="UP000193920"/>
    </source>
</evidence>
<feature type="non-terminal residue" evidence="2">
    <location>
        <position position="1"/>
    </location>
</feature>
<name>A0A1Y2F5T0_9FUNG</name>
<evidence type="ECO:0008006" key="4">
    <source>
        <dbReference type="Google" id="ProtNLM"/>
    </source>
</evidence>
<dbReference type="PANTHER" id="PTHR40050">
    <property type="entry name" value="INNER SPORE COAT PROTEIN H"/>
    <property type="match status" value="1"/>
</dbReference>
<dbReference type="OrthoDB" id="10267127at2759"/>
<proteinExistence type="predicted"/>
<dbReference type="InterPro" id="IPR014867">
    <property type="entry name" value="Spore_coat_CotH_CotH2/3/7"/>
</dbReference>
<dbReference type="PANTHER" id="PTHR40050:SF1">
    <property type="entry name" value="INNER SPORE COAT PROTEIN H"/>
    <property type="match status" value="1"/>
</dbReference>
<dbReference type="STRING" id="1754190.A0A1Y2F5T0"/>
<dbReference type="AlphaFoldDB" id="A0A1Y2F5T0"/>
<dbReference type="EMBL" id="MCOG01000017">
    <property type="protein sequence ID" value="ORY78285.1"/>
    <property type="molecule type" value="Genomic_DNA"/>
</dbReference>
<comment type="caution">
    <text evidence="2">The sequence shown here is derived from an EMBL/GenBank/DDBJ whole genome shotgun (WGS) entry which is preliminary data.</text>
</comment>
<keyword evidence="3" id="KW-1185">Reference proteome</keyword>
<dbReference type="Pfam" id="PF08757">
    <property type="entry name" value="CotH"/>
    <property type="match status" value="1"/>
</dbReference>
<gene>
    <name evidence="2" type="ORF">LY90DRAFT_399205</name>
</gene>
<dbReference type="Proteomes" id="UP000193920">
    <property type="component" value="Unassembled WGS sequence"/>
</dbReference>